<dbReference type="PRINTS" id="PR00753">
    <property type="entry name" value="ACCSYNTHASE"/>
</dbReference>
<evidence type="ECO:0000256" key="2">
    <source>
        <dbReference type="ARBA" id="ARBA00007441"/>
    </source>
</evidence>
<dbReference type="InterPro" id="IPR004838">
    <property type="entry name" value="NHTrfase_class1_PyrdxlP-BS"/>
</dbReference>
<sequence>MSMPALSQHSLSVPRSGIRDVFDRVEHVPDAISLCVGEPSATAAPHIVEAACRSIREGHTTYTNVLGIEPFREAVAAYSEKVKGLRYDVDTEIQAVDGATIGLFLAMKALLDAGDEVILPSPYFTSYDAEALMCGGVPVPVALKPEHQMRLNADDIEAAITPRTKAVLLNSPGNPSGAVTPLSELERIADVCIRHDIWAISDEVYHPFVFDGSASIAPSIAAVDGMHERTVVVESLSKTFAMTGWRIGYLLGPEPLIEQTSKLAELMHSSVNSTAQYAAVAALTGPQEHVTAMREEYRTKRQIVLDELDGCTALRLIEPQGAFYAFVDVRACGMDCDRFSRMLLDEERVAVVPGTAFGSEGAGFVRLSYAGDGRELREGVRRMRVFAERHVDPALGRHTPGYHHLQIMA</sequence>
<dbReference type="InterPro" id="IPR050596">
    <property type="entry name" value="AspAT/PAT-like"/>
</dbReference>
<dbReference type="Proteomes" id="UP000002312">
    <property type="component" value="Chromosome"/>
</dbReference>
<feature type="domain" description="Aminotransferase class I/classII large" evidence="7">
    <location>
        <begin position="30"/>
        <end position="382"/>
    </location>
</feature>
<name>A0A0H3EC23_BIFBP</name>
<dbReference type="OrthoDB" id="9763453at2"/>
<evidence type="ECO:0000259" key="7">
    <source>
        <dbReference type="Pfam" id="PF00155"/>
    </source>
</evidence>
<dbReference type="EC" id="2.6.1.-" evidence="6"/>
<dbReference type="PATRIC" id="fig|702459.3.peg.1726"/>
<dbReference type="PANTHER" id="PTHR46383:SF1">
    <property type="entry name" value="ASPARTATE AMINOTRANSFERASE"/>
    <property type="match status" value="1"/>
</dbReference>
<dbReference type="PANTHER" id="PTHR46383">
    <property type="entry name" value="ASPARTATE AMINOTRANSFERASE"/>
    <property type="match status" value="1"/>
</dbReference>
<dbReference type="CDD" id="cd00609">
    <property type="entry name" value="AAT_like"/>
    <property type="match status" value="1"/>
</dbReference>
<evidence type="ECO:0000256" key="3">
    <source>
        <dbReference type="ARBA" id="ARBA00022576"/>
    </source>
</evidence>
<evidence type="ECO:0000313" key="8">
    <source>
        <dbReference type="EMBL" id="ADP36692.1"/>
    </source>
</evidence>
<protein>
    <recommendedName>
        <fullName evidence="6">Aminotransferase</fullName>
        <ecNumber evidence="6">2.6.1.-</ecNumber>
    </recommendedName>
</protein>
<dbReference type="Gene3D" id="3.40.640.10">
    <property type="entry name" value="Type I PLP-dependent aspartate aminotransferase-like (Major domain)"/>
    <property type="match status" value="1"/>
</dbReference>
<dbReference type="RefSeq" id="WP_013390286.1">
    <property type="nucleotide sequence ID" value="NC_014638.1"/>
</dbReference>
<evidence type="ECO:0000313" key="9">
    <source>
        <dbReference type="Proteomes" id="UP000002312"/>
    </source>
</evidence>
<dbReference type="Pfam" id="PF00155">
    <property type="entry name" value="Aminotran_1_2"/>
    <property type="match status" value="1"/>
</dbReference>
<dbReference type="SUPFAM" id="SSF53383">
    <property type="entry name" value="PLP-dependent transferases"/>
    <property type="match status" value="1"/>
</dbReference>
<dbReference type="FunFam" id="3.40.640.10:FF:000033">
    <property type="entry name" value="Aspartate aminotransferase"/>
    <property type="match status" value="1"/>
</dbReference>
<dbReference type="PROSITE" id="PS00105">
    <property type="entry name" value="AA_TRANSFER_CLASS_1"/>
    <property type="match status" value="1"/>
</dbReference>
<dbReference type="eggNOG" id="COG0436">
    <property type="taxonomic scope" value="Bacteria"/>
</dbReference>
<accession>A0A0H3EC23</accession>
<dbReference type="HOGENOM" id="CLU_017584_4_3_11"/>
<dbReference type="InterPro" id="IPR004839">
    <property type="entry name" value="Aminotransferase_I/II_large"/>
</dbReference>
<evidence type="ECO:0000256" key="6">
    <source>
        <dbReference type="RuleBase" id="RU000481"/>
    </source>
</evidence>
<keyword evidence="4 6" id="KW-0808">Transferase</keyword>
<dbReference type="GO" id="GO:0008483">
    <property type="term" value="F:transaminase activity"/>
    <property type="evidence" value="ECO:0007669"/>
    <property type="project" value="UniProtKB-KW"/>
</dbReference>
<dbReference type="InterPro" id="IPR015424">
    <property type="entry name" value="PyrdxlP-dep_Trfase"/>
</dbReference>
<proteinExistence type="inferred from homology"/>
<dbReference type="InterPro" id="IPR015421">
    <property type="entry name" value="PyrdxlP-dep_Trfase_major"/>
</dbReference>
<dbReference type="Gene3D" id="3.90.1150.10">
    <property type="entry name" value="Aspartate Aminotransferase, domain 1"/>
    <property type="match status" value="1"/>
</dbReference>
<reference evidence="8 9" key="1">
    <citation type="journal article" date="2010" name="Proc. Natl. Acad. Sci. U.S.A.">
        <title>Genome analysis of Bifidobacterium bifidum PRL2010 reveals metabolic pathways for host-derived glycan foraging.</title>
        <authorList>
            <person name="Turroni F."/>
            <person name="Bottacini F."/>
            <person name="Foroni E."/>
            <person name="Mulder I."/>
            <person name="Kim J.H."/>
            <person name="Zomer A."/>
            <person name="Sanchez B."/>
            <person name="Bidossi A."/>
            <person name="Ferrarini A."/>
            <person name="Giubellini V."/>
            <person name="Delledonne M."/>
            <person name="Henrissat B."/>
            <person name="Coutinho P."/>
            <person name="Oggioni M."/>
            <person name="Fitzgerald G.F."/>
            <person name="Mills D."/>
            <person name="Margolles A."/>
            <person name="Kelly D."/>
            <person name="van Sinderen D."/>
            <person name="Ventura M."/>
        </authorList>
    </citation>
    <scope>NUCLEOTIDE SEQUENCE [LARGE SCALE GENOMIC DNA]</scope>
    <source>
        <strain evidence="8 9">PRL2010</strain>
    </source>
</reference>
<dbReference type="GO" id="GO:0030170">
    <property type="term" value="F:pyridoxal phosphate binding"/>
    <property type="evidence" value="ECO:0007669"/>
    <property type="project" value="InterPro"/>
</dbReference>
<evidence type="ECO:0000256" key="4">
    <source>
        <dbReference type="ARBA" id="ARBA00022679"/>
    </source>
</evidence>
<evidence type="ECO:0000256" key="1">
    <source>
        <dbReference type="ARBA" id="ARBA00001933"/>
    </source>
</evidence>
<dbReference type="InterPro" id="IPR015422">
    <property type="entry name" value="PyrdxlP-dep_Trfase_small"/>
</dbReference>
<dbReference type="GO" id="GO:0006520">
    <property type="term" value="P:amino acid metabolic process"/>
    <property type="evidence" value="ECO:0007669"/>
    <property type="project" value="InterPro"/>
</dbReference>
<gene>
    <name evidence="8" type="primary">aspC</name>
    <name evidence="8" type="ordered locus">BBPR_1669</name>
</gene>
<comment type="similarity">
    <text evidence="2 6">Belongs to the class-I pyridoxal-phosphate-dependent aminotransferase family.</text>
</comment>
<organism evidence="8 9">
    <name type="scientific">Bifidobacterium bifidum (strain PRL2010)</name>
    <dbReference type="NCBI Taxonomy" id="702459"/>
    <lineage>
        <taxon>Bacteria</taxon>
        <taxon>Bacillati</taxon>
        <taxon>Actinomycetota</taxon>
        <taxon>Actinomycetes</taxon>
        <taxon>Bifidobacteriales</taxon>
        <taxon>Bifidobacteriaceae</taxon>
        <taxon>Bifidobacterium</taxon>
    </lineage>
</organism>
<keyword evidence="5" id="KW-0663">Pyridoxal phosphate</keyword>
<dbReference type="AlphaFoldDB" id="A0A0H3EC23"/>
<evidence type="ECO:0000256" key="5">
    <source>
        <dbReference type="ARBA" id="ARBA00022898"/>
    </source>
</evidence>
<keyword evidence="3 6" id="KW-0032">Aminotransferase</keyword>
<dbReference type="EMBL" id="CP001840">
    <property type="protein sequence ID" value="ADP36692.1"/>
    <property type="molecule type" value="Genomic_DNA"/>
</dbReference>
<comment type="cofactor">
    <cofactor evidence="1 6">
        <name>pyridoxal 5'-phosphate</name>
        <dbReference type="ChEBI" id="CHEBI:597326"/>
    </cofactor>
</comment>
<dbReference type="KEGG" id="bbp:BBPR_1669"/>